<dbReference type="Proteomes" id="UP000727506">
    <property type="component" value="Unassembled WGS sequence"/>
</dbReference>
<proteinExistence type="predicted"/>
<evidence type="ECO:0000313" key="2">
    <source>
        <dbReference type="EMBL" id="MBS6940888.1"/>
    </source>
</evidence>
<dbReference type="EMBL" id="JAGZSV010000080">
    <property type="protein sequence ID" value="MBS6940888.1"/>
    <property type="molecule type" value="Genomic_DNA"/>
</dbReference>
<reference evidence="2" key="1">
    <citation type="submission" date="2021-02" db="EMBL/GenBank/DDBJ databases">
        <title>Infant gut strain persistence is associated with maternal origin, phylogeny, and functional potential including surface adhesion and iron acquisition.</title>
        <authorList>
            <person name="Lou Y.C."/>
        </authorList>
    </citation>
    <scope>NUCLEOTIDE SEQUENCE</scope>
    <source>
        <strain evidence="2">L2_039_000G1_dasL2_039_000G1_concoct_11</strain>
    </source>
</reference>
<dbReference type="AlphaFoldDB" id="A0A943V0F1"/>
<protein>
    <submittedName>
        <fullName evidence="2">Uncharacterized protein</fullName>
    </submittedName>
</protein>
<comment type="caution">
    <text evidence="2">The sequence shown here is derived from an EMBL/GenBank/DDBJ whole genome shotgun (WGS) entry which is preliminary data.</text>
</comment>
<evidence type="ECO:0000313" key="3">
    <source>
        <dbReference type="Proteomes" id="UP000727506"/>
    </source>
</evidence>
<feature type="coiled-coil region" evidence="1">
    <location>
        <begin position="407"/>
        <end position="434"/>
    </location>
</feature>
<organism evidence="2 3">
    <name type="scientific">Slackia piriformis</name>
    <dbReference type="NCBI Taxonomy" id="626934"/>
    <lineage>
        <taxon>Bacteria</taxon>
        <taxon>Bacillati</taxon>
        <taxon>Actinomycetota</taxon>
        <taxon>Coriobacteriia</taxon>
        <taxon>Eggerthellales</taxon>
        <taxon>Eggerthellaceae</taxon>
        <taxon>Slackia</taxon>
    </lineage>
</organism>
<accession>A0A943V0F1</accession>
<name>A0A943V0F1_9ACTN</name>
<sequence length="522" mass="58544">MEANIDWRFPPLDGGTKQGFNNNDIEAFKGELVIDNLAREICQNSLDARVDAASGPVSVVFELRMIRTGAFPLFSRYGDFIAACRDYYSSNMGHQLKHFLDDAELMLSLEEMPLLVVSDHNTYGLRGSRTLEIGDPWEALTSADGISAGKDEGSGGSYGIGKNAPFACSAMRTVFYNTLDVDGQSAFTGVGRLATFYDKDLDDDTQRIGRYQNNDTEHKKYLPIYPEDSDEFRDLFVRQEGDCGTDVIIAGFSFSENWAHNVKKAVAKNFFVAIAERSLVVEIVDGGTKTVLNENTLANVLEGLKDESDMMDTLRLFEAYTHSDFVTRLSIESEGDVEVRIASRPNFGKKIANFRNTGMLINTYFRRIFQNYAAVVIVQEKGLSDLLKKTEPAKHDNWDHRRIQGNSDSARKERERARIAIKKIREQILALLREQYETIPEKTVDAVGVGNYLPDSVDSGFGNGKGDDALRPIVKLGKSRVVRREIKDEVEVVAPGKKTWVLRFRGTFITMKSIMSIPIPCW</sequence>
<evidence type="ECO:0000256" key="1">
    <source>
        <dbReference type="SAM" id="Coils"/>
    </source>
</evidence>
<keyword evidence="1" id="KW-0175">Coiled coil</keyword>
<gene>
    <name evidence="2" type="ORF">KH142_05310</name>
</gene>